<evidence type="ECO:0000256" key="3">
    <source>
        <dbReference type="ARBA" id="ARBA00022723"/>
    </source>
</evidence>
<evidence type="ECO:0000313" key="9">
    <source>
        <dbReference type="Proteomes" id="UP001232001"/>
    </source>
</evidence>
<dbReference type="PANTHER" id="PTHR12992:SF11">
    <property type="entry name" value="MITOCHONDRIAL COENZYME A DIPHOSPHATASE NUDT8"/>
    <property type="match status" value="1"/>
</dbReference>
<protein>
    <submittedName>
        <fullName evidence="8">CoA pyrophosphatase</fullName>
        <ecNumber evidence="8">3.6.1.55</ecNumber>
    </submittedName>
</protein>
<keyword evidence="4 8" id="KW-0378">Hydrolase</keyword>
<feature type="domain" description="Nudix hydrolase" evidence="7">
    <location>
        <begin position="45"/>
        <end position="181"/>
    </location>
</feature>
<keyword evidence="9" id="KW-1185">Reference proteome</keyword>
<keyword evidence="6" id="KW-0464">Manganese</keyword>
<evidence type="ECO:0000256" key="6">
    <source>
        <dbReference type="ARBA" id="ARBA00023211"/>
    </source>
</evidence>
<dbReference type="EMBL" id="CP122539">
    <property type="protein sequence ID" value="WGH75743.1"/>
    <property type="molecule type" value="Genomic_DNA"/>
</dbReference>
<name>A0ABY8L2S5_9FLAO</name>
<keyword evidence="3" id="KW-0479">Metal-binding</keyword>
<dbReference type="InterPro" id="IPR045121">
    <property type="entry name" value="CoAse"/>
</dbReference>
<comment type="cofactor">
    <cofactor evidence="1">
        <name>Mn(2+)</name>
        <dbReference type="ChEBI" id="CHEBI:29035"/>
    </cofactor>
</comment>
<gene>
    <name evidence="8" type="ORF">P8625_00850</name>
</gene>
<evidence type="ECO:0000256" key="1">
    <source>
        <dbReference type="ARBA" id="ARBA00001936"/>
    </source>
</evidence>
<dbReference type="PROSITE" id="PS51462">
    <property type="entry name" value="NUDIX"/>
    <property type="match status" value="1"/>
</dbReference>
<dbReference type="CDD" id="cd03426">
    <property type="entry name" value="NUDIX_CoAse_Nudt7"/>
    <property type="match status" value="1"/>
</dbReference>
<dbReference type="RefSeq" id="WP_279651617.1">
    <property type="nucleotide sequence ID" value="NZ_CP122539.1"/>
</dbReference>
<dbReference type="Gene3D" id="3.90.79.10">
    <property type="entry name" value="Nucleoside Triphosphate Pyrophosphohydrolase"/>
    <property type="match status" value="1"/>
</dbReference>
<dbReference type="GO" id="GO:0035539">
    <property type="term" value="F:8-oxo-7,8-dihydrodeoxyguanosine triphosphate pyrophosphatase activity"/>
    <property type="evidence" value="ECO:0007669"/>
    <property type="project" value="UniProtKB-EC"/>
</dbReference>
<dbReference type="EC" id="3.6.1.55" evidence="8"/>
<evidence type="ECO:0000256" key="5">
    <source>
        <dbReference type="ARBA" id="ARBA00022842"/>
    </source>
</evidence>
<dbReference type="Proteomes" id="UP001232001">
    <property type="component" value="Chromosome"/>
</dbReference>
<proteinExistence type="predicted"/>
<dbReference type="InterPro" id="IPR000086">
    <property type="entry name" value="NUDIX_hydrolase_dom"/>
</dbReference>
<keyword evidence="5" id="KW-0460">Magnesium</keyword>
<dbReference type="SUPFAM" id="SSF55811">
    <property type="entry name" value="Nudix"/>
    <property type="match status" value="1"/>
</dbReference>
<evidence type="ECO:0000259" key="7">
    <source>
        <dbReference type="PROSITE" id="PS51462"/>
    </source>
</evidence>
<evidence type="ECO:0000313" key="8">
    <source>
        <dbReference type="EMBL" id="WGH75743.1"/>
    </source>
</evidence>
<dbReference type="InterPro" id="IPR015797">
    <property type="entry name" value="NUDIX_hydrolase-like_dom_sf"/>
</dbReference>
<sequence length="208" mass="23742">MIFFDFINQIEKLQQKQLGGLDSQFKLAPRLRTQFSEEFIQSKNPKKAAVLALFYPDNNNQTRFLLTERASYNGTHSSQISFPGGKFDKQDSTLQTTALRETHEEVGIHHNAIEIIRQTSNTYIPPSNFLVAPFIGFSEKTPHFTPNEEVAKVIEVLVTDLLDDSNLTSVEMETSYMKNIEVPCFKLNNYIVWGATAMILSEIKDLFK</sequence>
<dbReference type="Pfam" id="PF00293">
    <property type="entry name" value="NUDIX"/>
    <property type="match status" value="1"/>
</dbReference>
<dbReference type="PANTHER" id="PTHR12992">
    <property type="entry name" value="NUDIX HYDROLASE"/>
    <property type="match status" value="1"/>
</dbReference>
<organism evidence="8 9">
    <name type="scientific">Tenacibaculum tangerinum</name>
    <dbReference type="NCBI Taxonomy" id="3038772"/>
    <lineage>
        <taxon>Bacteria</taxon>
        <taxon>Pseudomonadati</taxon>
        <taxon>Bacteroidota</taxon>
        <taxon>Flavobacteriia</taxon>
        <taxon>Flavobacteriales</taxon>
        <taxon>Flavobacteriaceae</taxon>
        <taxon>Tenacibaculum</taxon>
    </lineage>
</organism>
<accession>A0ABY8L2S5</accession>
<evidence type="ECO:0000256" key="4">
    <source>
        <dbReference type="ARBA" id="ARBA00022801"/>
    </source>
</evidence>
<reference evidence="8 9" key="1">
    <citation type="submission" date="2023-04" db="EMBL/GenBank/DDBJ databases">
        <title>Tenacibaculum tangerinum sp. nov., isolated from sea tidal flat of South Korea.</title>
        <authorList>
            <person name="Lee S.H."/>
            <person name="Kim J.-J."/>
        </authorList>
    </citation>
    <scope>NUCLEOTIDE SEQUENCE [LARGE SCALE GENOMIC DNA]</scope>
    <source>
        <strain evidence="8 9">GRR-S3-23</strain>
    </source>
</reference>
<evidence type="ECO:0000256" key="2">
    <source>
        <dbReference type="ARBA" id="ARBA00001946"/>
    </source>
</evidence>
<comment type="cofactor">
    <cofactor evidence="2">
        <name>Mg(2+)</name>
        <dbReference type="ChEBI" id="CHEBI:18420"/>
    </cofactor>
</comment>